<reference evidence="1 2" key="1">
    <citation type="submission" date="2017-12" db="EMBL/GenBank/DDBJ databases">
        <title>Phylogenetic diversity of female urinary microbiome.</title>
        <authorList>
            <person name="Thomas-White K."/>
            <person name="Wolfe A.J."/>
        </authorList>
    </citation>
    <scope>NUCLEOTIDE SEQUENCE [LARGE SCALE GENOMIC DNA]</scope>
    <source>
        <strain evidence="1 2">UMB1298</strain>
    </source>
</reference>
<comment type="caution">
    <text evidence="1">The sequence shown here is derived from an EMBL/GenBank/DDBJ whole genome shotgun (WGS) entry which is preliminary data.</text>
</comment>
<proteinExistence type="predicted"/>
<dbReference type="Proteomes" id="UP000234206">
    <property type="component" value="Unassembled WGS sequence"/>
</dbReference>
<keyword evidence="2" id="KW-1185">Reference proteome</keyword>
<gene>
    <name evidence="1" type="ORF">CYJ76_05230</name>
</gene>
<name>A0A2I1PB48_9MICO</name>
<dbReference type="RefSeq" id="WP_070705508.1">
    <property type="nucleotide sequence ID" value="NZ_JBHLVH010000015.1"/>
</dbReference>
<protein>
    <submittedName>
        <fullName evidence="1">Uncharacterized protein</fullName>
    </submittedName>
</protein>
<accession>A0A2I1PB48</accession>
<evidence type="ECO:0000313" key="2">
    <source>
        <dbReference type="Proteomes" id="UP000234206"/>
    </source>
</evidence>
<dbReference type="AlphaFoldDB" id="A0A2I1PB48"/>
<sequence length="67" mass="6686">MNASPPGRPGPPAGGVERGPLAFQGATFSSASLLFLPTLLVTTASGIAWGLATPAGPPRTEDRTPLS</sequence>
<evidence type="ECO:0000313" key="1">
    <source>
        <dbReference type="EMBL" id="PKZ41859.1"/>
    </source>
</evidence>
<dbReference type="EMBL" id="PKIZ01000008">
    <property type="protein sequence ID" value="PKZ41859.1"/>
    <property type="molecule type" value="Genomic_DNA"/>
</dbReference>
<organism evidence="1 2">
    <name type="scientific">Kytococcus schroeteri</name>
    <dbReference type="NCBI Taxonomy" id="138300"/>
    <lineage>
        <taxon>Bacteria</taxon>
        <taxon>Bacillati</taxon>
        <taxon>Actinomycetota</taxon>
        <taxon>Actinomycetes</taxon>
        <taxon>Micrococcales</taxon>
        <taxon>Kytococcaceae</taxon>
        <taxon>Kytococcus</taxon>
    </lineage>
</organism>